<proteinExistence type="predicted"/>
<comment type="caution">
    <text evidence="1">The sequence shown here is derived from an EMBL/GenBank/DDBJ whole genome shotgun (WGS) entry which is preliminary data.</text>
</comment>
<gene>
    <name evidence="1" type="ORF">C4B59_07980</name>
</gene>
<accession>A0AC61L3G9</accession>
<sequence length="252" mass="28867">MNRRSIGQLKTIILAAGSGTRLIPLTENIPKCLVEVGTIPILINTLNCLNKNCIEECIIVVGHHAEKVMECIGDEFEDIKITYVENKIFDTTGNIYSLWLAKLYLNDDVLLIEGDIFFEDAVIKKICEDIHPDVITVADYKDFMDGTVVTANNGVATEMILKKDQGNHFQYDDKLKTVNIYKLSMRFMENYFIPTLNSYIGRGHFDEFYELVISKIIGSMQTEISVLRVDDLKWFEIDTYKDLKRAEKLFAD</sequence>
<evidence type="ECO:0000313" key="2">
    <source>
        <dbReference type="Proteomes" id="UP000248329"/>
    </source>
</evidence>
<reference evidence="1" key="1">
    <citation type="submission" date="2018-01" db="EMBL/GenBank/DDBJ databases">
        <authorList>
            <person name="Krukenberg V."/>
        </authorList>
    </citation>
    <scope>NUCLEOTIDE SEQUENCE</scope>
    <source>
        <strain evidence="1">E20ANME2</strain>
    </source>
</reference>
<protein>
    <submittedName>
        <fullName evidence="1">Uncharacterized protein</fullName>
    </submittedName>
</protein>
<evidence type="ECO:0000313" key="1">
    <source>
        <dbReference type="EMBL" id="PXF60754.1"/>
    </source>
</evidence>
<name>A0AC61L3G9_9EURY</name>
<dbReference type="EMBL" id="PQXF01000012">
    <property type="protein sequence ID" value="PXF60754.1"/>
    <property type="molecule type" value="Genomic_DNA"/>
</dbReference>
<organism evidence="1 2">
    <name type="scientific">Candidatus Methanogaster sp</name>
    <dbReference type="NCBI Taxonomy" id="3386292"/>
    <lineage>
        <taxon>Archaea</taxon>
        <taxon>Methanobacteriati</taxon>
        <taxon>Methanobacteriota</taxon>
        <taxon>Stenosarchaea group</taxon>
        <taxon>Methanomicrobia</taxon>
        <taxon>Methanosarcinales</taxon>
        <taxon>ANME-2 cluster</taxon>
        <taxon>Candidatus Methanogasteraceae</taxon>
        <taxon>Candidatus Methanogaster</taxon>
    </lineage>
</organism>
<dbReference type="Proteomes" id="UP000248329">
    <property type="component" value="Unassembled WGS sequence"/>
</dbReference>